<protein>
    <submittedName>
        <fullName evidence="2">CNP1-like family protein</fullName>
    </submittedName>
</protein>
<reference evidence="2 3" key="1">
    <citation type="submission" date="2014-02" db="EMBL/GenBank/DDBJ databases">
        <title>Expanding our view of genomic diversity in Candidatus Accumulibacter clades.</title>
        <authorList>
            <person name="Skennerton C.T."/>
            <person name="Barr J.J."/>
            <person name="Slater F.R."/>
            <person name="Bond P.L."/>
            <person name="Tyson G.W."/>
        </authorList>
    </citation>
    <scope>NUCLEOTIDE SEQUENCE [LARGE SCALE GENOMIC DNA]</scope>
    <source>
        <strain evidence="3">BA-91</strain>
    </source>
</reference>
<name>A0A080M6B0_9PROT</name>
<comment type="caution">
    <text evidence="2">The sequence shown here is derived from an EMBL/GenBank/DDBJ whole genome shotgun (WGS) entry which is preliminary data.</text>
</comment>
<dbReference type="InterPro" id="IPR014861">
    <property type="entry name" value="CNP1-like_dom"/>
</dbReference>
<organism evidence="2 3">
    <name type="scientific">Candidatus Accumulibacter phosphatis</name>
    <dbReference type="NCBI Taxonomy" id="327160"/>
    <lineage>
        <taxon>Bacteria</taxon>
        <taxon>Pseudomonadati</taxon>
        <taxon>Pseudomonadota</taxon>
        <taxon>Betaproteobacteria</taxon>
        <taxon>Candidatus Accumulibacter</taxon>
    </lineage>
</organism>
<gene>
    <name evidence="2" type="ORF">AW09_002215</name>
</gene>
<feature type="domain" description="CNP1-like uncharacterised" evidence="1">
    <location>
        <begin position="54"/>
        <end position="181"/>
    </location>
</feature>
<proteinExistence type="predicted"/>
<evidence type="ECO:0000313" key="3">
    <source>
        <dbReference type="Proteomes" id="UP000020077"/>
    </source>
</evidence>
<dbReference type="Pfam" id="PF08750">
    <property type="entry name" value="CNP1"/>
    <property type="match status" value="1"/>
</dbReference>
<evidence type="ECO:0000313" key="2">
    <source>
        <dbReference type="EMBL" id="KFB72599.1"/>
    </source>
</evidence>
<dbReference type="Proteomes" id="UP000020077">
    <property type="component" value="Unassembled WGS sequence"/>
</dbReference>
<sequence length="191" mass="21325">MKRVLPVPTVRVRIRRGLAAGTLARWLVAAVGTFPLAVCSATAERDLDERRGPEVEVQLPPFPQTEHLIPFVVSATTDNKFLIDSDSLTFVSGGLVRYTLVIISPSGAQNVSYEGMNCATGERRLYALGRPDQTWSRARSDQWIRVRENTLNRHHAELFTNYFCPLGISVRDADEVRQALRLGGHPAAMRR</sequence>
<evidence type="ECO:0000259" key="1">
    <source>
        <dbReference type="Pfam" id="PF08750"/>
    </source>
</evidence>
<dbReference type="EMBL" id="JDVG02000366">
    <property type="protein sequence ID" value="KFB72599.1"/>
    <property type="molecule type" value="Genomic_DNA"/>
</dbReference>
<accession>A0A080M6B0</accession>
<dbReference type="AlphaFoldDB" id="A0A080M6B0"/>